<dbReference type="Proteomes" id="UP000823882">
    <property type="component" value="Unassembled WGS sequence"/>
</dbReference>
<dbReference type="InterPro" id="IPR009061">
    <property type="entry name" value="DNA-bd_dom_put_sf"/>
</dbReference>
<evidence type="ECO:0000256" key="1">
    <source>
        <dbReference type="ARBA" id="ARBA00023125"/>
    </source>
</evidence>
<accession>A0A9D2P0L6</accession>
<reference evidence="4" key="2">
    <citation type="submission" date="2021-04" db="EMBL/GenBank/DDBJ databases">
        <authorList>
            <person name="Gilroy R."/>
        </authorList>
    </citation>
    <scope>NUCLEOTIDE SEQUENCE</scope>
    <source>
        <strain evidence="4">CHK186-1790</strain>
    </source>
</reference>
<keyword evidence="2" id="KW-0175">Coiled coil</keyword>
<dbReference type="EMBL" id="DWWJ01000028">
    <property type="protein sequence ID" value="HJC40233.1"/>
    <property type="molecule type" value="Genomic_DNA"/>
</dbReference>
<proteinExistence type="predicted"/>
<dbReference type="PANTHER" id="PTHR30204">
    <property type="entry name" value="REDOX-CYCLING DRUG-SENSING TRANSCRIPTIONAL ACTIVATOR SOXR"/>
    <property type="match status" value="1"/>
</dbReference>
<dbReference type="Gene3D" id="1.10.1660.10">
    <property type="match status" value="1"/>
</dbReference>
<dbReference type="Pfam" id="PF13411">
    <property type="entry name" value="MerR_1"/>
    <property type="match status" value="1"/>
</dbReference>
<dbReference type="GO" id="GO:0003677">
    <property type="term" value="F:DNA binding"/>
    <property type="evidence" value="ECO:0007669"/>
    <property type="project" value="UniProtKB-KW"/>
</dbReference>
<reference evidence="4" key="1">
    <citation type="journal article" date="2021" name="PeerJ">
        <title>Extensive microbial diversity within the chicken gut microbiome revealed by metagenomics and culture.</title>
        <authorList>
            <person name="Gilroy R."/>
            <person name="Ravi A."/>
            <person name="Getino M."/>
            <person name="Pursley I."/>
            <person name="Horton D.L."/>
            <person name="Alikhan N.F."/>
            <person name="Baker D."/>
            <person name="Gharbi K."/>
            <person name="Hall N."/>
            <person name="Watson M."/>
            <person name="Adriaenssens E.M."/>
            <person name="Foster-Nyarko E."/>
            <person name="Jarju S."/>
            <person name="Secka A."/>
            <person name="Antonio M."/>
            <person name="Oren A."/>
            <person name="Chaudhuri R.R."/>
            <person name="La Ragione R."/>
            <person name="Hildebrand F."/>
            <person name="Pallen M.J."/>
        </authorList>
    </citation>
    <scope>NUCLEOTIDE SEQUENCE</scope>
    <source>
        <strain evidence="4">CHK186-1790</strain>
    </source>
</reference>
<dbReference type="CDD" id="cd01109">
    <property type="entry name" value="HTH_YyaN"/>
    <property type="match status" value="1"/>
</dbReference>
<evidence type="ECO:0000313" key="4">
    <source>
        <dbReference type="EMBL" id="HJC40233.1"/>
    </source>
</evidence>
<keyword evidence="1" id="KW-0238">DNA-binding</keyword>
<organism evidence="4 5">
    <name type="scientific">Candidatus Intestinimonas pullistercoris</name>
    <dbReference type="NCBI Taxonomy" id="2838623"/>
    <lineage>
        <taxon>Bacteria</taxon>
        <taxon>Bacillati</taxon>
        <taxon>Bacillota</taxon>
        <taxon>Clostridia</taxon>
        <taxon>Eubacteriales</taxon>
        <taxon>Intestinimonas</taxon>
    </lineage>
</organism>
<gene>
    <name evidence="4" type="ORF">H9701_01590</name>
</gene>
<comment type="caution">
    <text evidence="4">The sequence shown here is derived from an EMBL/GenBank/DDBJ whole genome shotgun (WGS) entry which is preliminary data.</text>
</comment>
<dbReference type="PROSITE" id="PS50937">
    <property type="entry name" value="HTH_MERR_2"/>
    <property type="match status" value="1"/>
</dbReference>
<dbReference type="InterPro" id="IPR000551">
    <property type="entry name" value="MerR-type_HTH_dom"/>
</dbReference>
<dbReference type="InterPro" id="IPR047057">
    <property type="entry name" value="MerR_fam"/>
</dbReference>
<dbReference type="PRINTS" id="PR00040">
    <property type="entry name" value="HTHMERR"/>
</dbReference>
<evidence type="ECO:0000313" key="5">
    <source>
        <dbReference type="Proteomes" id="UP000823882"/>
    </source>
</evidence>
<feature type="domain" description="HTH merR-type" evidence="3">
    <location>
        <begin position="2"/>
        <end position="71"/>
    </location>
</feature>
<sequence length="150" mass="16946">MLYTVGEMAQLLGIAASTLRYYDQEGLLPFVERSRGGIRMFTDKDYAPLKVIGCLKKSGLSIKEIKAFISLAQEGDATLGQRLEIFRRRKAAVERQIAELQETLSLLEYKCWYYETACQAGTEDVVRTLLCSQVPDECRAALEKLDPNLE</sequence>
<evidence type="ECO:0000259" key="3">
    <source>
        <dbReference type="PROSITE" id="PS50937"/>
    </source>
</evidence>
<dbReference type="GO" id="GO:0003700">
    <property type="term" value="F:DNA-binding transcription factor activity"/>
    <property type="evidence" value="ECO:0007669"/>
    <property type="project" value="InterPro"/>
</dbReference>
<evidence type="ECO:0000256" key="2">
    <source>
        <dbReference type="SAM" id="Coils"/>
    </source>
</evidence>
<dbReference type="AlphaFoldDB" id="A0A9D2P0L6"/>
<dbReference type="PANTHER" id="PTHR30204:SF83">
    <property type="entry name" value="TRANSCRIPTIONAL REGULATOR, MERR FAMILY"/>
    <property type="match status" value="1"/>
</dbReference>
<protein>
    <submittedName>
        <fullName evidence="4">MerR family transcriptional regulator</fullName>
    </submittedName>
</protein>
<name>A0A9D2P0L6_9FIRM</name>
<feature type="coiled-coil region" evidence="2">
    <location>
        <begin position="83"/>
        <end position="110"/>
    </location>
</feature>
<dbReference type="SUPFAM" id="SSF46955">
    <property type="entry name" value="Putative DNA-binding domain"/>
    <property type="match status" value="1"/>
</dbReference>
<dbReference type="SMART" id="SM00422">
    <property type="entry name" value="HTH_MERR"/>
    <property type="match status" value="1"/>
</dbReference>
<dbReference type="PROSITE" id="PS00552">
    <property type="entry name" value="HTH_MERR_1"/>
    <property type="match status" value="1"/>
</dbReference>